<name>A0A699H910_TANCI</name>
<feature type="domain" description="Reverse transcriptase Ty1/copia-type" evidence="2">
    <location>
        <begin position="224"/>
        <end position="414"/>
    </location>
</feature>
<feature type="compositionally biased region" description="Low complexity" evidence="1">
    <location>
        <begin position="621"/>
        <end position="633"/>
    </location>
</feature>
<dbReference type="EMBL" id="BKCJ010119782">
    <property type="protein sequence ID" value="GEX62687.1"/>
    <property type="molecule type" value="Genomic_DNA"/>
</dbReference>
<evidence type="ECO:0000256" key="1">
    <source>
        <dbReference type="SAM" id="MobiDB-lite"/>
    </source>
</evidence>
<reference evidence="3" key="1">
    <citation type="journal article" date="2019" name="Sci. Rep.">
        <title>Draft genome of Tanacetum cinerariifolium, the natural source of mosquito coil.</title>
        <authorList>
            <person name="Yamashiro T."/>
            <person name="Shiraishi A."/>
            <person name="Satake H."/>
            <person name="Nakayama K."/>
        </authorList>
    </citation>
    <scope>NUCLEOTIDE SEQUENCE</scope>
</reference>
<evidence type="ECO:0000259" key="2">
    <source>
        <dbReference type="Pfam" id="PF07727"/>
    </source>
</evidence>
<comment type="caution">
    <text evidence="3">The sequence shown here is derived from an EMBL/GenBank/DDBJ whole genome shotgun (WGS) entry which is preliminary data.</text>
</comment>
<sequence length="742" mass="84220">MVMRPLGLISPRWSVTTDIKEDTLLGSKELQEVKIPSTWKAQEDICLWKHLLQQLWYHVMVVVVMIGVTKLKMVQLPLHSWLTLLQVITLSTSKINTITYKTGLESVKARLIVYKKNESVYEEDIKLLKRNFLPPKLNLSGLKEFVNESIVTEPTVKKPEVKTNEAKASANKPKVIMKKLMKDMLPLEVTPKEKKSQAEVIHALKDPSWIEAMQKELLQFKLQEVWTLVDFPYGKRAIGTKWVFRNKKDERGIVIRNKAILVAQGHTQEEGINYDEVFAPVARIEAIRLFLAYASFKDFAVYQMDVKSVFLYGKIKEGIYVCQPPGFKDPNFPDKVYKVEKALYGLHQAPRAWYETLSTYLLENRFHRGKIDKTLFIRRHKDDILLVQVYVDDIIFGSSKKELFKNVSTPMKTQKPLLKDEDGKEVDVHMYRSMIGSLMYLTSSRSDIMFAVCIVDFLNANPIKYALTVNPTVYTSCIEQFLAIVKAKTINGKGKLQALVDGKKIIITESNIRIGLQLDNAEGVDCLPNAVIFEQLALMGTMASTIICLSTNQKFNFSKYIFESMVKKLDNVNKFLMYPRNMKMIGKGFSRRDTPLFPTMMVQAQEDMGEGLANPTNPYHTPTITQPSTSQPQRLRKTKRKDNELPQTSVPTSVADKAINKEMDDSLERATTTATSLDAKQDRGNVSKTQSKATPNEPGSQGTNSGGGPRYQETMGDTAAQTRSERVSKISNDPQLARFNTP</sequence>
<proteinExistence type="predicted"/>
<dbReference type="InterPro" id="IPR043502">
    <property type="entry name" value="DNA/RNA_pol_sf"/>
</dbReference>
<dbReference type="Pfam" id="PF07727">
    <property type="entry name" value="RVT_2"/>
    <property type="match status" value="1"/>
</dbReference>
<organism evidence="3">
    <name type="scientific">Tanacetum cinerariifolium</name>
    <name type="common">Dalmatian daisy</name>
    <name type="synonym">Chrysanthemum cinerariifolium</name>
    <dbReference type="NCBI Taxonomy" id="118510"/>
    <lineage>
        <taxon>Eukaryota</taxon>
        <taxon>Viridiplantae</taxon>
        <taxon>Streptophyta</taxon>
        <taxon>Embryophyta</taxon>
        <taxon>Tracheophyta</taxon>
        <taxon>Spermatophyta</taxon>
        <taxon>Magnoliopsida</taxon>
        <taxon>eudicotyledons</taxon>
        <taxon>Gunneridae</taxon>
        <taxon>Pentapetalae</taxon>
        <taxon>asterids</taxon>
        <taxon>campanulids</taxon>
        <taxon>Asterales</taxon>
        <taxon>Asteraceae</taxon>
        <taxon>Asteroideae</taxon>
        <taxon>Anthemideae</taxon>
        <taxon>Anthemidinae</taxon>
        <taxon>Tanacetum</taxon>
    </lineage>
</organism>
<accession>A0A699H910</accession>
<evidence type="ECO:0000313" key="3">
    <source>
        <dbReference type="EMBL" id="GEX62687.1"/>
    </source>
</evidence>
<feature type="compositionally biased region" description="Polar residues" evidence="1">
    <location>
        <begin position="686"/>
        <end position="703"/>
    </location>
</feature>
<dbReference type="SUPFAM" id="SSF56672">
    <property type="entry name" value="DNA/RNA polymerases"/>
    <property type="match status" value="1"/>
</dbReference>
<feature type="region of interest" description="Disordered" evidence="1">
    <location>
        <begin position="609"/>
        <end position="742"/>
    </location>
</feature>
<gene>
    <name evidence="3" type="ORF">Tci_334662</name>
</gene>
<feature type="compositionally biased region" description="Basic and acidic residues" evidence="1">
    <location>
        <begin position="658"/>
        <end position="668"/>
    </location>
</feature>
<dbReference type="AlphaFoldDB" id="A0A699H910"/>
<dbReference type="PANTHER" id="PTHR11439:SF509">
    <property type="entry name" value="RNA-DIRECTED DNA POLYMERASE"/>
    <property type="match status" value="1"/>
</dbReference>
<feature type="compositionally biased region" description="Polar residues" evidence="1">
    <location>
        <begin position="669"/>
        <end position="678"/>
    </location>
</feature>
<dbReference type="InterPro" id="IPR013103">
    <property type="entry name" value="RVT_2"/>
</dbReference>
<dbReference type="PANTHER" id="PTHR11439">
    <property type="entry name" value="GAG-POL-RELATED RETROTRANSPOSON"/>
    <property type="match status" value="1"/>
</dbReference>
<protein>
    <submittedName>
        <fullName evidence="3">Retrovirus-related Pol polyprotein from transposon TNT 1-94</fullName>
    </submittedName>
</protein>
<feature type="compositionally biased region" description="Polar residues" evidence="1">
    <location>
        <begin position="729"/>
        <end position="742"/>
    </location>
</feature>